<dbReference type="Gene3D" id="3.90.1690.10">
    <property type="entry name" value="phage-related protein like domain"/>
    <property type="match status" value="1"/>
</dbReference>
<evidence type="ECO:0000313" key="2">
    <source>
        <dbReference type="Proteomes" id="UP001161325"/>
    </source>
</evidence>
<keyword evidence="2" id="KW-1185">Reference proteome</keyword>
<proteinExistence type="predicted"/>
<evidence type="ECO:0008006" key="3">
    <source>
        <dbReference type="Google" id="ProtNLM"/>
    </source>
</evidence>
<organism evidence="1 2">
    <name type="scientific">Roseisolibacter agri</name>
    <dbReference type="NCBI Taxonomy" id="2014610"/>
    <lineage>
        <taxon>Bacteria</taxon>
        <taxon>Pseudomonadati</taxon>
        <taxon>Gemmatimonadota</taxon>
        <taxon>Gemmatimonadia</taxon>
        <taxon>Gemmatimonadales</taxon>
        <taxon>Gemmatimonadaceae</taxon>
        <taxon>Roseisolibacter</taxon>
    </lineage>
</organism>
<gene>
    <name evidence="1" type="ORF">rosag_15830</name>
</gene>
<name>A0AA37Q1W4_9BACT</name>
<dbReference type="RefSeq" id="WP_284349511.1">
    <property type="nucleotide sequence ID" value="NZ_BRXS01000002.1"/>
</dbReference>
<accession>A0AA37Q1W4</accession>
<reference evidence="1" key="1">
    <citation type="submission" date="2022-08" db="EMBL/GenBank/DDBJ databases">
        <title>Draft genome sequencing of Roseisolibacter agri AW1220.</title>
        <authorList>
            <person name="Tobiishi Y."/>
            <person name="Tonouchi A."/>
        </authorList>
    </citation>
    <scope>NUCLEOTIDE SEQUENCE</scope>
    <source>
        <strain evidence="1">AW1220</strain>
    </source>
</reference>
<evidence type="ECO:0000313" key="1">
    <source>
        <dbReference type="EMBL" id="GLC25070.1"/>
    </source>
</evidence>
<comment type="caution">
    <text evidence="1">The sequence shown here is derived from an EMBL/GenBank/DDBJ whole genome shotgun (WGS) entry which is preliminary data.</text>
</comment>
<protein>
    <recommendedName>
        <fullName evidence="3">Major capsid protein</fullName>
    </recommendedName>
</protein>
<dbReference type="Proteomes" id="UP001161325">
    <property type="component" value="Unassembled WGS sequence"/>
</dbReference>
<sequence>MPATNKLRINTRLTNASVEYKGGSGFVADVIAPVLLVDKQAGLIMEADKSNLMVDADGDDRIGQGEEPPTLKGDFSDLTFATVERARGTTVHDDEVDADNAEDAPYEVKVRATELATMRLQRNREVRVKTKALAGATGASPATKWDSGGDPVADVREQKVIAYNAGVQLNHMVIPWLVVEHLKENAALKDYFKGGATVNNPALVDVNVLRAIFGIQNIHVADAHYVSGNMVAGPQSGTVGGIWTDDILMFYRPERPMRRELAFMYTYAWRRAFKGAAANAQGQVVTEHYEPRKRTLFIDARTYRDEKVLVAAAARKLTNVLAGV</sequence>
<dbReference type="EMBL" id="BRXS01000002">
    <property type="protein sequence ID" value="GLC25070.1"/>
    <property type="molecule type" value="Genomic_DNA"/>
</dbReference>
<dbReference type="InterPro" id="IPR053738">
    <property type="entry name" value="Lambda_capsid_assembly"/>
</dbReference>
<dbReference type="AlphaFoldDB" id="A0AA37Q1W4"/>